<dbReference type="OrthoDB" id="8100653at2"/>
<evidence type="ECO:0000313" key="3">
    <source>
        <dbReference type="Proteomes" id="UP000254701"/>
    </source>
</evidence>
<sequence length="94" mass="9856">MPYLDIYLAQLTDPFRIGLLVALVVTAANTAPNLNRWIPIALGVVFVAVLIPFSFGASDDVAKAFAVGVGLVSNVTLLAVILGAKALYSRLARG</sequence>
<dbReference type="AlphaFoldDB" id="A0A380WPD9"/>
<dbReference type="Proteomes" id="UP000254701">
    <property type="component" value="Unassembled WGS sequence"/>
</dbReference>
<reference evidence="2 3" key="1">
    <citation type="submission" date="2018-06" db="EMBL/GenBank/DDBJ databases">
        <authorList>
            <consortium name="Pathogen Informatics"/>
            <person name="Doyle S."/>
        </authorList>
    </citation>
    <scope>NUCLEOTIDE SEQUENCE [LARGE SCALE GENOMIC DNA]</scope>
    <source>
        <strain evidence="2 3">NCTC10684</strain>
    </source>
</reference>
<organism evidence="2 3">
    <name type="scientific">Aminobacter aminovorans</name>
    <name type="common">Chelatobacter heintzii</name>
    <dbReference type="NCBI Taxonomy" id="83263"/>
    <lineage>
        <taxon>Bacteria</taxon>
        <taxon>Pseudomonadati</taxon>
        <taxon>Pseudomonadota</taxon>
        <taxon>Alphaproteobacteria</taxon>
        <taxon>Hyphomicrobiales</taxon>
        <taxon>Phyllobacteriaceae</taxon>
        <taxon>Aminobacter</taxon>
    </lineage>
</organism>
<keyword evidence="1" id="KW-0812">Transmembrane</keyword>
<evidence type="ECO:0000313" key="2">
    <source>
        <dbReference type="EMBL" id="SUU90839.1"/>
    </source>
</evidence>
<protein>
    <submittedName>
        <fullName evidence="2">Uncharacterized protein</fullName>
    </submittedName>
</protein>
<dbReference type="EMBL" id="UFSM01000001">
    <property type="protein sequence ID" value="SUU90839.1"/>
    <property type="molecule type" value="Genomic_DNA"/>
</dbReference>
<keyword evidence="1" id="KW-1133">Transmembrane helix</keyword>
<keyword evidence="1" id="KW-0472">Membrane</keyword>
<gene>
    <name evidence="2" type="ORF">NCTC10684_04099</name>
</gene>
<feature type="transmembrane region" description="Helical" evidence="1">
    <location>
        <begin position="37"/>
        <end position="58"/>
    </location>
</feature>
<dbReference type="RefSeq" id="WP_115732791.1">
    <property type="nucleotide sequence ID" value="NZ_BAAAVY010000037.1"/>
</dbReference>
<name>A0A380WPD9_AMIAI</name>
<feature type="transmembrane region" description="Helical" evidence="1">
    <location>
        <begin position="64"/>
        <end position="88"/>
    </location>
</feature>
<proteinExistence type="predicted"/>
<accession>A0A380WPD9</accession>
<evidence type="ECO:0000256" key="1">
    <source>
        <dbReference type="SAM" id="Phobius"/>
    </source>
</evidence>